<evidence type="ECO:0000256" key="1">
    <source>
        <dbReference type="SAM" id="MobiDB-lite"/>
    </source>
</evidence>
<name>A0A0C3NJR5_PISTI</name>
<dbReference type="STRING" id="870435.A0A0C3NJR5"/>
<accession>A0A0C3NJR5</accession>
<evidence type="ECO:0000313" key="3">
    <source>
        <dbReference type="Proteomes" id="UP000054217"/>
    </source>
</evidence>
<evidence type="ECO:0000313" key="2">
    <source>
        <dbReference type="EMBL" id="KIN95895.1"/>
    </source>
</evidence>
<proteinExistence type="predicted"/>
<reference evidence="2 3" key="1">
    <citation type="submission" date="2014-04" db="EMBL/GenBank/DDBJ databases">
        <authorList>
            <consortium name="DOE Joint Genome Institute"/>
            <person name="Kuo A."/>
            <person name="Kohler A."/>
            <person name="Costa M.D."/>
            <person name="Nagy L.G."/>
            <person name="Floudas D."/>
            <person name="Copeland A."/>
            <person name="Barry K.W."/>
            <person name="Cichocki N."/>
            <person name="Veneault-Fourrey C."/>
            <person name="LaButti K."/>
            <person name="Lindquist E.A."/>
            <person name="Lipzen A."/>
            <person name="Lundell T."/>
            <person name="Morin E."/>
            <person name="Murat C."/>
            <person name="Sun H."/>
            <person name="Tunlid A."/>
            <person name="Henrissat B."/>
            <person name="Grigoriev I.V."/>
            <person name="Hibbett D.S."/>
            <person name="Martin F."/>
            <person name="Nordberg H.P."/>
            <person name="Cantor M.N."/>
            <person name="Hua S.X."/>
        </authorList>
    </citation>
    <scope>NUCLEOTIDE SEQUENCE [LARGE SCALE GENOMIC DNA]</scope>
    <source>
        <strain evidence="2 3">Marx 270</strain>
    </source>
</reference>
<reference evidence="3" key="2">
    <citation type="submission" date="2015-01" db="EMBL/GenBank/DDBJ databases">
        <title>Evolutionary Origins and Diversification of the Mycorrhizal Mutualists.</title>
        <authorList>
            <consortium name="DOE Joint Genome Institute"/>
            <consortium name="Mycorrhizal Genomics Consortium"/>
            <person name="Kohler A."/>
            <person name="Kuo A."/>
            <person name="Nagy L.G."/>
            <person name="Floudas D."/>
            <person name="Copeland A."/>
            <person name="Barry K.W."/>
            <person name="Cichocki N."/>
            <person name="Veneault-Fourrey C."/>
            <person name="LaButti K."/>
            <person name="Lindquist E.A."/>
            <person name="Lipzen A."/>
            <person name="Lundell T."/>
            <person name="Morin E."/>
            <person name="Murat C."/>
            <person name="Riley R."/>
            <person name="Ohm R."/>
            <person name="Sun H."/>
            <person name="Tunlid A."/>
            <person name="Henrissat B."/>
            <person name="Grigoriev I.V."/>
            <person name="Hibbett D.S."/>
            <person name="Martin F."/>
        </authorList>
    </citation>
    <scope>NUCLEOTIDE SEQUENCE [LARGE SCALE GENOMIC DNA]</scope>
    <source>
        <strain evidence="3">Marx 270</strain>
    </source>
</reference>
<organism evidence="2 3">
    <name type="scientific">Pisolithus tinctorius Marx 270</name>
    <dbReference type="NCBI Taxonomy" id="870435"/>
    <lineage>
        <taxon>Eukaryota</taxon>
        <taxon>Fungi</taxon>
        <taxon>Dikarya</taxon>
        <taxon>Basidiomycota</taxon>
        <taxon>Agaricomycotina</taxon>
        <taxon>Agaricomycetes</taxon>
        <taxon>Agaricomycetidae</taxon>
        <taxon>Boletales</taxon>
        <taxon>Sclerodermatineae</taxon>
        <taxon>Pisolithaceae</taxon>
        <taxon>Pisolithus</taxon>
    </lineage>
</organism>
<feature type="compositionally biased region" description="Low complexity" evidence="1">
    <location>
        <begin position="152"/>
        <end position="165"/>
    </location>
</feature>
<feature type="region of interest" description="Disordered" evidence="1">
    <location>
        <begin position="152"/>
        <end position="183"/>
    </location>
</feature>
<feature type="compositionally biased region" description="Basic and acidic residues" evidence="1">
    <location>
        <begin position="166"/>
        <end position="180"/>
    </location>
</feature>
<dbReference type="Proteomes" id="UP000054217">
    <property type="component" value="Unassembled WGS sequence"/>
</dbReference>
<dbReference type="EMBL" id="KN832058">
    <property type="protein sequence ID" value="KIN95895.1"/>
    <property type="molecule type" value="Genomic_DNA"/>
</dbReference>
<gene>
    <name evidence="2" type="ORF">M404DRAFT_164650</name>
</gene>
<feature type="non-terminal residue" evidence="2">
    <location>
        <position position="1"/>
    </location>
</feature>
<dbReference type="HOGENOM" id="CLU_043065_1_0_1"/>
<sequence length="271" mass="31249">ALPISNLIDDLADAGYHVPLTLFTHEALSRLQNEPHSVKITKLHHKGQNVYVLDISQFPKEVDMRPLNWYSAWERYLEWVDGRLGSVLRRMWSCHFHFLTRKDDFLESFTAILKFDIEIRRKCASDPKFSLTVDQYKSRFVQLLIKVSNSSSSSEKSSFRSQRFSPYERKPRQDAADESFRGSQRSQPTCLICTRPGHKYSLCTEETTPKGQQMFARSREGKLVRRDNNSPICFPFQLAAAKRPCQDNHPDQHICAVCGSRDHGSSNHKSA</sequence>
<dbReference type="InParanoid" id="A0A0C3NJR5"/>
<dbReference type="AlphaFoldDB" id="A0A0C3NJR5"/>
<dbReference type="OrthoDB" id="3259848at2759"/>
<protein>
    <submittedName>
        <fullName evidence="2">Uncharacterized protein</fullName>
    </submittedName>
</protein>
<keyword evidence="3" id="KW-1185">Reference proteome</keyword>